<gene>
    <name evidence="1" type="ORF">O4H32_11335</name>
</gene>
<sequence>MDDQVIAAMARWPDVPAVRGWLSLSVRGQWRLHPCGRGWGAPDEEPGEAITSPRIVAFIGRNYQADDTGRWFFQNGPQRVYVRLDGAPWILNLDTDTQGRPRLRTHTGRDYGPVTRWWLDPEGRLYSGSGQGAGLVADRDLARVIDALRTAGGRPLDDWLERPEPAGITVRLASAGEGDIPTDAPLGLLATHDLEATLGFVRRP</sequence>
<reference evidence="1" key="1">
    <citation type="submission" date="2022-12" db="EMBL/GenBank/DDBJ databases">
        <title>Bacterial isolates from different developmental stages of Nematostella vectensis.</title>
        <authorList>
            <person name="Fraune S."/>
        </authorList>
    </citation>
    <scope>NUCLEOTIDE SEQUENCE</scope>
    <source>
        <strain evidence="1">G21619-S1</strain>
    </source>
</reference>
<keyword evidence="2" id="KW-1185">Reference proteome</keyword>
<dbReference type="EMBL" id="JAPWHE010000008">
    <property type="protein sequence ID" value="MCZ4330542.1"/>
    <property type="molecule type" value="Genomic_DNA"/>
</dbReference>
<evidence type="ECO:0000313" key="1">
    <source>
        <dbReference type="EMBL" id="MCZ4330542.1"/>
    </source>
</evidence>
<evidence type="ECO:0000313" key="2">
    <source>
        <dbReference type="Proteomes" id="UP001068379"/>
    </source>
</evidence>
<protein>
    <submittedName>
        <fullName evidence="1">DUF2946 family protein</fullName>
    </submittedName>
</protein>
<accession>A0ABT4M5D7</accession>
<comment type="caution">
    <text evidence="1">The sequence shown here is derived from an EMBL/GenBank/DDBJ whole genome shotgun (WGS) entry which is preliminary data.</text>
</comment>
<organism evidence="1 2">
    <name type="scientific">Castellaniella denitrificans</name>
    <dbReference type="NCBI Taxonomy" id="56119"/>
    <lineage>
        <taxon>Bacteria</taxon>
        <taxon>Pseudomonadati</taxon>
        <taxon>Pseudomonadota</taxon>
        <taxon>Betaproteobacteria</taxon>
        <taxon>Burkholderiales</taxon>
        <taxon>Alcaligenaceae</taxon>
        <taxon>Castellaniella</taxon>
    </lineage>
</organism>
<dbReference type="RefSeq" id="WP_269359243.1">
    <property type="nucleotide sequence ID" value="NZ_JAPWHE010000008.1"/>
</dbReference>
<name>A0ABT4M5D7_9BURK</name>
<dbReference type="InterPro" id="IPR021332">
    <property type="entry name" value="DUF2944"/>
</dbReference>
<proteinExistence type="predicted"/>
<dbReference type="Pfam" id="PF11161">
    <property type="entry name" value="DUF2944"/>
    <property type="match status" value="1"/>
</dbReference>
<dbReference type="Proteomes" id="UP001068379">
    <property type="component" value="Unassembled WGS sequence"/>
</dbReference>